<dbReference type="SUPFAM" id="SSF48726">
    <property type="entry name" value="Immunoglobulin"/>
    <property type="match status" value="1"/>
</dbReference>
<dbReference type="SUPFAM" id="SSF49313">
    <property type="entry name" value="Cadherin-like"/>
    <property type="match status" value="1"/>
</dbReference>
<dbReference type="InterPro" id="IPR011050">
    <property type="entry name" value="Pectin_lyase_fold/virulence"/>
</dbReference>
<organism evidence="11 12">
    <name type="scientific">Larkinella terrae</name>
    <dbReference type="NCBI Taxonomy" id="2025311"/>
    <lineage>
        <taxon>Bacteria</taxon>
        <taxon>Pseudomonadati</taxon>
        <taxon>Bacteroidota</taxon>
        <taxon>Cytophagia</taxon>
        <taxon>Cytophagales</taxon>
        <taxon>Spirosomataceae</taxon>
        <taxon>Larkinella</taxon>
    </lineage>
</organism>
<dbReference type="OrthoDB" id="1491394at2"/>
<feature type="region of interest" description="Disordered" evidence="8">
    <location>
        <begin position="99"/>
        <end position="122"/>
    </location>
</feature>
<accession>A0A7K0EIR7</accession>
<dbReference type="EMBL" id="WJXZ01000005">
    <property type="protein sequence ID" value="MRS61684.1"/>
    <property type="molecule type" value="Genomic_DNA"/>
</dbReference>
<dbReference type="GO" id="GO:0005576">
    <property type="term" value="C:extracellular region"/>
    <property type="evidence" value="ECO:0007669"/>
    <property type="project" value="UniProtKB-SubCell"/>
</dbReference>
<dbReference type="Gene3D" id="2.60.40.10">
    <property type="entry name" value="Immunoglobulins"/>
    <property type="match status" value="2"/>
</dbReference>
<dbReference type="PANTHER" id="PTHR11319:SF35">
    <property type="entry name" value="OUTER MEMBRANE PROTEIN PMPC-RELATED"/>
    <property type="match status" value="1"/>
</dbReference>
<feature type="compositionally biased region" description="Polar residues" evidence="8">
    <location>
        <begin position="103"/>
        <end position="122"/>
    </location>
</feature>
<keyword evidence="12" id="KW-1185">Reference proteome</keyword>
<dbReference type="NCBIfam" id="TIGR01376">
    <property type="entry name" value="POMP_repeat"/>
    <property type="match status" value="1"/>
</dbReference>
<dbReference type="InterPro" id="IPR059226">
    <property type="entry name" value="Choice_anch_Q_dom"/>
</dbReference>
<feature type="domain" description="Ig-like" evidence="10">
    <location>
        <begin position="520"/>
        <end position="618"/>
    </location>
</feature>
<dbReference type="InterPro" id="IPR036179">
    <property type="entry name" value="Ig-like_dom_sf"/>
</dbReference>
<comment type="subcellular location">
    <subcellularLocation>
        <location evidence="1">Cell envelope</location>
    </subcellularLocation>
    <subcellularLocation>
        <location evidence="2">Cell outer membrane</location>
    </subcellularLocation>
    <subcellularLocation>
        <location evidence="3">Secreted</location>
    </subcellularLocation>
</comment>
<dbReference type="PROSITE" id="PS50835">
    <property type="entry name" value="IG_LIKE"/>
    <property type="match status" value="1"/>
</dbReference>
<keyword evidence="5 9" id="KW-0732">Signal</keyword>
<dbReference type="Proteomes" id="UP000441754">
    <property type="component" value="Unassembled WGS sequence"/>
</dbReference>
<dbReference type="NCBIfam" id="NF041518">
    <property type="entry name" value="choice_anch_Q"/>
    <property type="match status" value="1"/>
</dbReference>
<evidence type="ECO:0000256" key="4">
    <source>
        <dbReference type="ARBA" id="ARBA00022525"/>
    </source>
</evidence>
<evidence type="ECO:0000256" key="1">
    <source>
        <dbReference type="ARBA" id="ARBA00004196"/>
    </source>
</evidence>
<keyword evidence="6" id="KW-0472">Membrane</keyword>
<sequence length="1110" mass="114602">MKKNLLPCSSISLRLFTVFALLCAALTASAQIHVTPNGGVSTQDGTSWATAYPGSALPGVLSNPANLTVLVASGLYKPTTTGDRTQSFTVASGVQVYGGYDPSNGNRTTNPSSTTLSGDIDNNNTLDDGNSYHVVRFYGVNDQTRLDGFVITGGKANGAGTDGWGGGVLNLELTDQPSDPTIAKCTFILNSASVLGGAMMNKAFLAGSNPVITYCDFIENKCDDRGGAIFNDRTGDSNNPISISHCTFTGNLAFSGGAIHNNSEGGGTSNTRITDCTFTQNSANSKGGAIYNSGASGGTSNPRIERCSFSLNKASIHGGAIVNDGSHGTSNPTIISCRFSQNEIPATGTGFVKGAAAIQNNGEGGNSSPVITNCSFTKNKSIGDGAALYGDAQNGGRSTPVITNCSFNQNVGRNAIGVIFLDCGGPYNQVGIATFINCVLFDNGTNPISSFYGTVIANNSLFDAPYAYTTDPSNLTTTTSPFVDAANEDLQLVACSLPVNAGNNSATALAGITTDLAGNPRFVNTVDMGAYEFQGITIVNQPASSSAVCAGSTISVPVSATGPAALSYLWFKDGSPLNPAQTSATLSLTNVQAAQVGNYQVVITSTCNSLTSNAFSLTLSSTQAAPVFSLPPNISLPILQNTPFVTLTVTGCEGGTLSWQGPGGISGSSATISVPTSTTGNFVYSATCQVGSCTSPPGSTTVTINPSLVNGSFDGFVNGADCGSFRGWAWDRNKVNTAVSIDILDGPKVIATLLADVFRQDLQTAGKGNGKHAFSWAIPNELKDGSAHNLSARVAGSSFILKDSPKALICQGTGTPENKAPVAPSPTILIAPLTAQVGVPFSGTLVAFTDPEGQPLTYALTGLPDGLSINTTSRVISGTPTVAGSFVLAYSANDGALTNSVSFPLTVNPASTTTVTGDFEGYLDKLDCGGIRGWVWDRKKPNTPLTVEFYLDGSGMVLGSTVANIYRQDLKDAGKGNGSHAYIFTPPGTVTNGTKIRARVQGSTYDLKGSPKEYQCAPARLSAETGSQLQVTVLGNPVFDELQVEIRGAEGQALRLQLTDASGRLVSQRQIGTASAVEQQRFSVQGQPFGLLLLRVHSGLKSVSVKVLKQ</sequence>
<dbReference type="InterPro" id="IPR015919">
    <property type="entry name" value="Cadherin-like_sf"/>
</dbReference>
<feature type="signal peptide" evidence="9">
    <location>
        <begin position="1"/>
        <end position="30"/>
    </location>
</feature>
<dbReference type="Pfam" id="PF02415">
    <property type="entry name" value="Chlam_PMP"/>
    <property type="match status" value="1"/>
</dbReference>
<evidence type="ECO:0000259" key="10">
    <source>
        <dbReference type="PROSITE" id="PS50835"/>
    </source>
</evidence>
<evidence type="ECO:0000256" key="9">
    <source>
        <dbReference type="SAM" id="SignalP"/>
    </source>
</evidence>
<dbReference type="PANTHER" id="PTHR11319">
    <property type="entry name" value="G PROTEIN-COUPLED RECEPTOR-RELATED"/>
    <property type="match status" value="1"/>
</dbReference>
<evidence type="ECO:0000256" key="5">
    <source>
        <dbReference type="ARBA" id="ARBA00022729"/>
    </source>
</evidence>
<dbReference type="SUPFAM" id="SSF51126">
    <property type="entry name" value="Pectin lyase-like"/>
    <property type="match status" value="2"/>
</dbReference>
<feature type="chain" id="PRO_5029750001" description="Ig-like domain-containing protein" evidence="9">
    <location>
        <begin position="31"/>
        <end position="1110"/>
    </location>
</feature>
<keyword evidence="7" id="KW-0998">Cell outer membrane</keyword>
<evidence type="ECO:0000256" key="3">
    <source>
        <dbReference type="ARBA" id="ARBA00004613"/>
    </source>
</evidence>
<evidence type="ECO:0000256" key="7">
    <source>
        <dbReference type="ARBA" id="ARBA00023237"/>
    </source>
</evidence>
<dbReference type="AlphaFoldDB" id="A0A7K0EIR7"/>
<dbReference type="GO" id="GO:0009279">
    <property type="term" value="C:cell outer membrane"/>
    <property type="evidence" value="ECO:0007669"/>
    <property type="project" value="UniProtKB-SubCell"/>
</dbReference>
<proteinExistence type="predicted"/>
<evidence type="ECO:0000313" key="11">
    <source>
        <dbReference type="EMBL" id="MRS61684.1"/>
    </source>
</evidence>
<evidence type="ECO:0000256" key="2">
    <source>
        <dbReference type="ARBA" id="ARBA00004442"/>
    </source>
</evidence>
<dbReference type="RefSeq" id="WP_154175072.1">
    <property type="nucleotide sequence ID" value="NZ_WJXZ01000005.1"/>
</dbReference>
<comment type="caution">
    <text evidence="11">The sequence shown here is derived from an EMBL/GenBank/DDBJ whole genome shotgun (WGS) entry which is preliminary data.</text>
</comment>
<dbReference type="InterPro" id="IPR003368">
    <property type="entry name" value="POMP_repeat"/>
</dbReference>
<evidence type="ECO:0000256" key="8">
    <source>
        <dbReference type="SAM" id="MobiDB-lite"/>
    </source>
</evidence>
<protein>
    <recommendedName>
        <fullName evidence="10">Ig-like domain-containing protein</fullName>
    </recommendedName>
</protein>
<dbReference type="GO" id="GO:0005509">
    <property type="term" value="F:calcium ion binding"/>
    <property type="evidence" value="ECO:0007669"/>
    <property type="project" value="InterPro"/>
</dbReference>
<evidence type="ECO:0000256" key="6">
    <source>
        <dbReference type="ARBA" id="ARBA00023136"/>
    </source>
</evidence>
<dbReference type="InterPro" id="IPR007110">
    <property type="entry name" value="Ig-like_dom"/>
</dbReference>
<evidence type="ECO:0000313" key="12">
    <source>
        <dbReference type="Proteomes" id="UP000441754"/>
    </source>
</evidence>
<gene>
    <name evidence="11" type="ORF">GJJ30_10325</name>
</gene>
<reference evidence="11 12" key="1">
    <citation type="journal article" date="2018" name="Antonie Van Leeuwenhoek">
        <title>Larkinella terrae sp. nov., isolated from soil on Jeju Island, South Korea.</title>
        <authorList>
            <person name="Ten L.N."/>
            <person name="Jeon J."/>
            <person name="Park S.J."/>
            <person name="Park S."/>
            <person name="Lee S.Y."/>
            <person name="Kim M.K."/>
            <person name="Jung H.Y."/>
        </authorList>
    </citation>
    <scope>NUCLEOTIDE SEQUENCE [LARGE SCALE GENOMIC DNA]</scope>
    <source>
        <strain evidence="11 12">KCTC 52001</strain>
    </source>
</reference>
<dbReference type="Pfam" id="PF05345">
    <property type="entry name" value="He_PIG"/>
    <property type="match status" value="1"/>
</dbReference>
<keyword evidence="4" id="KW-0964">Secreted</keyword>
<name>A0A7K0EIR7_9BACT</name>
<dbReference type="InterPro" id="IPR013783">
    <property type="entry name" value="Ig-like_fold"/>
</dbReference>